<keyword evidence="3" id="KW-1185">Reference proteome</keyword>
<dbReference type="PANTHER" id="PTHR15503">
    <property type="entry name" value="LDOC1 RELATED"/>
    <property type="match status" value="1"/>
</dbReference>
<accession>A0ABQ4WEE1</accession>
<gene>
    <name evidence="2" type="ORF">Tco_0624565</name>
</gene>
<reference evidence="2" key="1">
    <citation type="journal article" date="2022" name="Int. J. Mol. Sci.">
        <title>Draft Genome of Tanacetum Coccineum: Genomic Comparison of Closely Related Tanacetum-Family Plants.</title>
        <authorList>
            <person name="Yamashiro T."/>
            <person name="Shiraishi A."/>
            <person name="Nakayama K."/>
            <person name="Satake H."/>
        </authorList>
    </citation>
    <scope>NUCLEOTIDE SEQUENCE</scope>
</reference>
<evidence type="ECO:0000313" key="3">
    <source>
        <dbReference type="Proteomes" id="UP001151760"/>
    </source>
</evidence>
<feature type="compositionally biased region" description="Acidic residues" evidence="1">
    <location>
        <begin position="107"/>
        <end position="120"/>
    </location>
</feature>
<dbReference type="PANTHER" id="PTHR15503:SF45">
    <property type="entry name" value="RNA-DIRECTED DNA POLYMERASE HOMOLOG"/>
    <property type="match status" value="1"/>
</dbReference>
<evidence type="ECO:0008006" key="4">
    <source>
        <dbReference type="Google" id="ProtNLM"/>
    </source>
</evidence>
<evidence type="ECO:0000313" key="2">
    <source>
        <dbReference type="EMBL" id="GJS51203.1"/>
    </source>
</evidence>
<dbReference type="Proteomes" id="UP001151760">
    <property type="component" value="Unassembled WGS sequence"/>
</dbReference>
<evidence type="ECO:0000256" key="1">
    <source>
        <dbReference type="SAM" id="MobiDB-lite"/>
    </source>
</evidence>
<proteinExistence type="predicted"/>
<name>A0ABQ4WEE1_9ASTR</name>
<reference evidence="2" key="2">
    <citation type="submission" date="2022-01" db="EMBL/GenBank/DDBJ databases">
        <authorList>
            <person name="Yamashiro T."/>
            <person name="Shiraishi A."/>
            <person name="Satake H."/>
            <person name="Nakayama K."/>
        </authorList>
    </citation>
    <scope>NUCLEOTIDE SEQUENCE</scope>
</reference>
<comment type="caution">
    <text evidence="2">The sequence shown here is derived from an EMBL/GenBank/DDBJ whole genome shotgun (WGS) entry which is preliminary data.</text>
</comment>
<organism evidence="2 3">
    <name type="scientific">Tanacetum coccineum</name>
    <dbReference type="NCBI Taxonomy" id="301880"/>
    <lineage>
        <taxon>Eukaryota</taxon>
        <taxon>Viridiplantae</taxon>
        <taxon>Streptophyta</taxon>
        <taxon>Embryophyta</taxon>
        <taxon>Tracheophyta</taxon>
        <taxon>Spermatophyta</taxon>
        <taxon>Magnoliopsida</taxon>
        <taxon>eudicotyledons</taxon>
        <taxon>Gunneridae</taxon>
        <taxon>Pentapetalae</taxon>
        <taxon>asterids</taxon>
        <taxon>campanulids</taxon>
        <taxon>Asterales</taxon>
        <taxon>Asteraceae</taxon>
        <taxon>Asteroideae</taxon>
        <taxon>Anthemideae</taxon>
        <taxon>Anthemidinae</taxon>
        <taxon>Tanacetum</taxon>
    </lineage>
</organism>
<sequence length="419" mass="48031">MVPLRSDTIQLVQNGCSFHGLRSEDPNQRLKDFLKLVDSLDLDESLSEAWTRFKDLLHKVPHHGINLWLQENEAEEESSVEPSKTNYTNDENANDADEEVESKKEVEEETNGEIEEEEEDNPKHFDTFPTMKELSLDLGPEYKYDEYVCRGIRSFMAAKARRKSRGEVIDSLLLTPLCCDDIHDVTPRVSALAGCDRLVSEPLVIENDVSLIRKKFCWGTIFPIGLKRYRDPKEEPIEKEPLMELKEICSLIPLSRGSFDVIVGMDWLSKRKFVIVCHEKVVRIPLEGDEILRVHGERTQGVVKTLMNTKFRIDLVHGATPVVKSPYRLAPSEMQELSEQLRELQDTANVVSDALSRKERVKSSRVRGMILAAQSEAFKQENVFAERLHGSVMDEAYASRYLVHPGADKTYYKLGDMYW</sequence>
<dbReference type="Pfam" id="PF08284">
    <property type="entry name" value="RVP_2"/>
    <property type="match status" value="1"/>
</dbReference>
<feature type="region of interest" description="Disordered" evidence="1">
    <location>
        <begin position="72"/>
        <end position="127"/>
    </location>
</feature>
<dbReference type="EMBL" id="BQNB010008569">
    <property type="protein sequence ID" value="GJS51203.1"/>
    <property type="molecule type" value="Genomic_DNA"/>
</dbReference>
<dbReference type="InterPro" id="IPR032567">
    <property type="entry name" value="RTL1-rel"/>
</dbReference>
<protein>
    <recommendedName>
        <fullName evidence="4">Reverse transcriptase domain-containing protein</fullName>
    </recommendedName>
</protein>